<evidence type="ECO:0000313" key="2">
    <source>
        <dbReference type="EMBL" id="ABY24551.1"/>
    </source>
</evidence>
<dbReference type="AlphaFoldDB" id="A9WTN0"/>
<reference evidence="3" key="1">
    <citation type="journal article" date="2008" name="J. Bacteriol.">
        <title>Genome sequence of the fish pathogen Renibacterium salmoninarum suggests reductive evolution away from an environmental Arthrobacter ancestor.</title>
        <authorList>
            <person name="Wiens G.D."/>
            <person name="Rockey D.D."/>
            <person name="Wu Z."/>
            <person name="Chang J."/>
            <person name="Levy R."/>
            <person name="Crane S."/>
            <person name="Chen D.S."/>
            <person name="Capri G.R."/>
            <person name="Burnett J.R."/>
            <person name="Sudheesh P.S."/>
            <person name="Schipma M.J."/>
            <person name="Burd H."/>
            <person name="Bhattacharyya A."/>
            <person name="Rhodes L.D."/>
            <person name="Kaul R."/>
            <person name="Strom M.S."/>
        </authorList>
    </citation>
    <scope>NUCLEOTIDE SEQUENCE [LARGE SCALE GENOMIC DNA]</scope>
    <source>
        <strain evidence="3">ATCC 33209 / DSM 20767 / JCM 11484 / NBRC 15589 / NCIMB 2235</strain>
    </source>
</reference>
<dbReference type="KEGG" id="rsa:RSal33209_2827"/>
<name>A9WTN0_RENSM</name>
<keyword evidence="1" id="KW-1133">Transmembrane helix</keyword>
<sequence>MLNICAEQGAVMGEVSRRKVIAGITGVAAVGALSWAGAAPATASQPCQQDGKVLALNAWYGGKGVAAVA</sequence>
<gene>
    <name evidence="2" type="ordered locus">RSal33209_2827</name>
</gene>
<dbReference type="HOGENOM" id="CLU_2773000_0_0_11"/>
<evidence type="ECO:0000256" key="1">
    <source>
        <dbReference type="SAM" id="Phobius"/>
    </source>
</evidence>
<keyword evidence="1" id="KW-0472">Membrane</keyword>
<proteinExistence type="predicted"/>
<dbReference type="Proteomes" id="UP000002007">
    <property type="component" value="Chromosome"/>
</dbReference>
<feature type="transmembrane region" description="Helical" evidence="1">
    <location>
        <begin position="20"/>
        <end position="38"/>
    </location>
</feature>
<dbReference type="InterPro" id="IPR006311">
    <property type="entry name" value="TAT_signal"/>
</dbReference>
<protein>
    <submittedName>
        <fullName evidence="2">Uncharacterized protein</fullName>
    </submittedName>
</protein>
<keyword evidence="3" id="KW-1185">Reference proteome</keyword>
<organism evidence="2 3">
    <name type="scientific">Renibacterium salmoninarum (strain ATCC 33209 / DSM 20767 / JCM 11484 / NBRC 15589 / NCIMB 2235)</name>
    <dbReference type="NCBI Taxonomy" id="288705"/>
    <lineage>
        <taxon>Bacteria</taxon>
        <taxon>Bacillati</taxon>
        <taxon>Actinomycetota</taxon>
        <taxon>Actinomycetes</taxon>
        <taxon>Micrococcales</taxon>
        <taxon>Micrococcaceae</taxon>
        <taxon>Renibacterium</taxon>
    </lineage>
</organism>
<dbReference type="STRING" id="288705.RSal33209_2827"/>
<dbReference type="PROSITE" id="PS51318">
    <property type="entry name" value="TAT"/>
    <property type="match status" value="1"/>
</dbReference>
<accession>A9WTN0</accession>
<keyword evidence="1" id="KW-0812">Transmembrane</keyword>
<dbReference type="EMBL" id="CP000910">
    <property type="protein sequence ID" value="ABY24551.1"/>
    <property type="molecule type" value="Genomic_DNA"/>
</dbReference>
<evidence type="ECO:0000313" key="3">
    <source>
        <dbReference type="Proteomes" id="UP000002007"/>
    </source>
</evidence>